<comment type="caution">
    <text evidence="2">The sequence shown here is derived from an EMBL/GenBank/DDBJ whole genome shotgun (WGS) entry which is preliminary data.</text>
</comment>
<organism evidence="2 3">
    <name type="scientific">Actinospica acidithermotolerans</name>
    <dbReference type="NCBI Taxonomy" id="2828514"/>
    <lineage>
        <taxon>Bacteria</taxon>
        <taxon>Bacillati</taxon>
        <taxon>Actinomycetota</taxon>
        <taxon>Actinomycetes</taxon>
        <taxon>Catenulisporales</taxon>
        <taxon>Actinospicaceae</taxon>
        <taxon>Actinospica</taxon>
    </lineage>
</organism>
<keyword evidence="1" id="KW-0472">Membrane</keyword>
<dbReference type="RefSeq" id="WP_212522422.1">
    <property type="nucleotide sequence ID" value="NZ_JAGSOH010000212.1"/>
</dbReference>
<accession>A0A941EIF2</accession>
<reference evidence="2" key="1">
    <citation type="submission" date="2021-04" db="EMBL/GenBank/DDBJ databases">
        <title>Genome based classification of Actinospica acidithermotolerans sp. nov., an actinobacterium isolated from an Indonesian hot spring.</title>
        <authorList>
            <person name="Kusuma A.B."/>
            <person name="Putra K.E."/>
            <person name="Nafisah S."/>
            <person name="Loh J."/>
            <person name="Nouioui I."/>
            <person name="Goodfellow M."/>
        </authorList>
    </citation>
    <scope>NUCLEOTIDE SEQUENCE</scope>
    <source>
        <strain evidence="2">MGRD01-02</strain>
    </source>
</reference>
<sequence length="84" mass="8563">MPAELACVLAYARTLLAARYARARNRDRQLGASTVEWVVITMIVVVIALAVGGIITAVVTDKARQVCTSINGAGGTGTAGCTGG</sequence>
<name>A0A941EIF2_9ACTN</name>
<proteinExistence type="predicted"/>
<keyword evidence="1" id="KW-1133">Transmembrane helix</keyword>
<keyword evidence="1" id="KW-0812">Transmembrane</keyword>
<dbReference type="AlphaFoldDB" id="A0A941EIF2"/>
<keyword evidence="3" id="KW-1185">Reference proteome</keyword>
<protein>
    <recommendedName>
        <fullName evidence="4">Flp family type IVb pilin</fullName>
    </recommendedName>
</protein>
<evidence type="ECO:0008006" key="4">
    <source>
        <dbReference type="Google" id="ProtNLM"/>
    </source>
</evidence>
<evidence type="ECO:0000256" key="1">
    <source>
        <dbReference type="SAM" id="Phobius"/>
    </source>
</evidence>
<gene>
    <name evidence="2" type="ORF">KDK95_33710</name>
</gene>
<dbReference type="Proteomes" id="UP000676325">
    <property type="component" value="Unassembled WGS sequence"/>
</dbReference>
<evidence type="ECO:0000313" key="2">
    <source>
        <dbReference type="EMBL" id="MBR7831310.1"/>
    </source>
</evidence>
<evidence type="ECO:0000313" key="3">
    <source>
        <dbReference type="Proteomes" id="UP000676325"/>
    </source>
</evidence>
<feature type="transmembrane region" description="Helical" evidence="1">
    <location>
        <begin position="37"/>
        <end position="59"/>
    </location>
</feature>
<dbReference type="EMBL" id="JAGSOH010000212">
    <property type="protein sequence ID" value="MBR7831310.1"/>
    <property type="molecule type" value="Genomic_DNA"/>
</dbReference>